<feature type="transmembrane region" description="Helical" evidence="6">
    <location>
        <begin position="35"/>
        <end position="55"/>
    </location>
</feature>
<feature type="domain" description="EamA" evidence="7">
    <location>
        <begin position="4"/>
        <end position="137"/>
    </location>
</feature>
<dbReference type="AlphaFoldDB" id="A0A2K9MH21"/>
<feature type="transmembrane region" description="Helical" evidence="6">
    <location>
        <begin position="266"/>
        <end position="285"/>
    </location>
</feature>
<gene>
    <name evidence="8" type="ORF">CYR75_12025</name>
</gene>
<feature type="transmembrane region" description="Helical" evidence="6">
    <location>
        <begin position="179"/>
        <end position="198"/>
    </location>
</feature>
<comment type="similarity">
    <text evidence="2">Belongs to the EamA transporter family.</text>
</comment>
<evidence type="ECO:0000256" key="3">
    <source>
        <dbReference type="ARBA" id="ARBA00022692"/>
    </source>
</evidence>
<feature type="domain" description="EamA" evidence="7">
    <location>
        <begin position="148"/>
        <end position="282"/>
    </location>
</feature>
<evidence type="ECO:0000313" key="8">
    <source>
        <dbReference type="EMBL" id="AUM74910.1"/>
    </source>
</evidence>
<keyword evidence="3 6" id="KW-0812">Transmembrane</keyword>
<dbReference type="Pfam" id="PF00892">
    <property type="entry name" value="EamA"/>
    <property type="match status" value="2"/>
</dbReference>
<name>A0A2K9MH21_9RHOB</name>
<evidence type="ECO:0000256" key="6">
    <source>
        <dbReference type="SAM" id="Phobius"/>
    </source>
</evidence>
<dbReference type="EMBL" id="CP025583">
    <property type="protein sequence ID" value="AUM74910.1"/>
    <property type="molecule type" value="Genomic_DNA"/>
</dbReference>
<keyword evidence="9" id="KW-1185">Reference proteome</keyword>
<dbReference type="InterPro" id="IPR000620">
    <property type="entry name" value="EamA_dom"/>
</dbReference>
<dbReference type="GO" id="GO:0016020">
    <property type="term" value="C:membrane"/>
    <property type="evidence" value="ECO:0007669"/>
    <property type="project" value="UniProtKB-SubCell"/>
</dbReference>
<dbReference type="RefSeq" id="WP_101500255.1">
    <property type="nucleotide sequence ID" value="NZ_CP025583.1"/>
</dbReference>
<dbReference type="Proteomes" id="UP000234882">
    <property type="component" value="Chromosome"/>
</dbReference>
<evidence type="ECO:0000256" key="2">
    <source>
        <dbReference type="ARBA" id="ARBA00007362"/>
    </source>
</evidence>
<feature type="transmembrane region" description="Helical" evidence="6">
    <location>
        <begin position="92"/>
        <end position="114"/>
    </location>
</feature>
<dbReference type="KEGG" id="paru:CYR75_12025"/>
<feature type="transmembrane region" description="Helical" evidence="6">
    <location>
        <begin position="67"/>
        <end position="86"/>
    </location>
</feature>
<evidence type="ECO:0000259" key="7">
    <source>
        <dbReference type="Pfam" id="PF00892"/>
    </source>
</evidence>
<evidence type="ECO:0000256" key="4">
    <source>
        <dbReference type="ARBA" id="ARBA00022989"/>
    </source>
</evidence>
<proteinExistence type="inferred from homology"/>
<organism evidence="8 9">
    <name type="scientific">Paracoccus jeotgali</name>
    <dbReference type="NCBI Taxonomy" id="2065379"/>
    <lineage>
        <taxon>Bacteria</taxon>
        <taxon>Pseudomonadati</taxon>
        <taxon>Pseudomonadota</taxon>
        <taxon>Alphaproteobacteria</taxon>
        <taxon>Rhodobacterales</taxon>
        <taxon>Paracoccaceae</taxon>
        <taxon>Paracoccus</taxon>
    </lineage>
</organism>
<feature type="transmembrane region" description="Helical" evidence="6">
    <location>
        <begin position="121"/>
        <end position="139"/>
    </location>
</feature>
<evidence type="ECO:0000313" key="9">
    <source>
        <dbReference type="Proteomes" id="UP000234882"/>
    </source>
</evidence>
<keyword evidence="5 6" id="KW-0472">Membrane</keyword>
<evidence type="ECO:0000256" key="1">
    <source>
        <dbReference type="ARBA" id="ARBA00004141"/>
    </source>
</evidence>
<dbReference type="PANTHER" id="PTHR32322">
    <property type="entry name" value="INNER MEMBRANE TRANSPORTER"/>
    <property type="match status" value="1"/>
</dbReference>
<dbReference type="PANTHER" id="PTHR32322:SF2">
    <property type="entry name" value="EAMA DOMAIN-CONTAINING PROTEIN"/>
    <property type="match status" value="1"/>
</dbReference>
<dbReference type="InterPro" id="IPR037185">
    <property type="entry name" value="EmrE-like"/>
</dbReference>
<accession>A0A2K9MH21</accession>
<feature type="transmembrane region" description="Helical" evidence="6">
    <location>
        <begin position="210"/>
        <end position="230"/>
    </location>
</feature>
<evidence type="ECO:0000256" key="5">
    <source>
        <dbReference type="ARBA" id="ARBA00023136"/>
    </source>
</evidence>
<sequence length="295" mass="31397">MDVKAILMGLAFAVMWASAFTTTRMIVVAAPPLTALVIRFAISAVLGIMLARAMGQSWRLSRAEWRVLILFGIMQNALYLGLNWIAMQWVEAAAASIIASMMPLLVAFFGWLWLGERLRMPAVIGLAMGVAGVVLIMGVRLQHGLSLFGALLCLIAVVALTVATLVVRGSGGSRNMMMIVALQMAVGAVVLALPAALLEWGRPIDWSCQLIVAFLYTILAPGLAATFIWFQLVNRIGAVRAATFHFLSPIFGVAIAALLLGERFGASDVIGAIIIAVGILLVQTAKLPPATATSR</sequence>
<feature type="transmembrane region" description="Helical" evidence="6">
    <location>
        <begin position="145"/>
        <end position="167"/>
    </location>
</feature>
<reference evidence="9" key="1">
    <citation type="submission" date="2017-12" db="EMBL/GenBank/DDBJ databases">
        <title>Genomic analysis of Paracoccus sp. CBA4604.</title>
        <authorList>
            <person name="Roh S.W."/>
            <person name="Kim J.Y."/>
            <person name="Kim J.S."/>
        </authorList>
    </citation>
    <scope>NUCLEOTIDE SEQUENCE [LARGE SCALE GENOMIC DNA]</scope>
    <source>
        <strain evidence="9">CBA4604</strain>
    </source>
</reference>
<keyword evidence="4 6" id="KW-1133">Transmembrane helix</keyword>
<dbReference type="SUPFAM" id="SSF103481">
    <property type="entry name" value="Multidrug resistance efflux transporter EmrE"/>
    <property type="match status" value="2"/>
</dbReference>
<dbReference type="InterPro" id="IPR050638">
    <property type="entry name" value="AA-Vitamin_Transporters"/>
</dbReference>
<dbReference type="OrthoDB" id="7274881at2"/>
<comment type="subcellular location">
    <subcellularLocation>
        <location evidence="1">Membrane</location>
        <topology evidence="1">Multi-pass membrane protein</topology>
    </subcellularLocation>
</comment>
<protein>
    <submittedName>
        <fullName evidence="8">EamA family transporter</fullName>
    </submittedName>
</protein>
<feature type="transmembrane region" description="Helical" evidence="6">
    <location>
        <begin position="242"/>
        <end position="260"/>
    </location>
</feature>